<dbReference type="KEGG" id="rva:Rvan_2807"/>
<dbReference type="HOGENOM" id="CLU_2883034_0_0_5"/>
<name>E3I8N7_RHOVT</name>
<protein>
    <submittedName>
        <fullName evidence="1">Uncharacterized protein</fullName>
    </submittedName>
</protein>
<gene>
    <name evidence="1" type="ordered locus">Rvan_2807</name>
</gene>
<dbReference type="RefSeq" id="WP_013420387.1">
    <property type="nucleotide sequence ID" value="NC_014664.1"/>
</dbReference>
<dbReference type="EMBL" id="CP002292">
    <property type="protein sequence ID" value="ADP72016.1"/>
    <property type="molecule type" value="Genomic_DNA"/>
</dbReference>
<accession>E3I8N7</accession>
<evidence type="ECO:0000313" key="2">
    <source>
        <dbReference type="Proteomes" id="UP000001399"/>
    </source>
</evidence>
<reference evidence="2" key="1">
    <citation type="journal article" date="2011" name="J. Bacteriol.">
        <title>Genome sequences of eight morphologically diverse alphaproteobacteria.</title>
        <authorList>
            <consortium name="US DOE Joint Genome Institute"/>
            <person name="Brown P.J."/>
            <person name="Kysela D.T."/>
            <person name="Buechlein A."/>
            <person name="Hemmerich C."/>
            <person name="Brun Y.V."/>
        </authorList>
    </citation>
    <scope>NUCLEOTIDE SEQUENCE [LARGE SCALE GENOMIC DNA]</scope>
    <source>
        <strain evidence="2">ATCC 17100 / ATH 3.1.1 / DSM 162 / LMG 4299</strain>
    </source>
</reference>
<dbReference type="AlphaFoldDB" id="E3I8N7"/>
<organism evidence="1 2">
    <name type="scientific">Rhodomicrobium vannielii (strain ATCC 17100 / DSM 162 / LMG 4299 / NCIMB 10020 / ATH 3.1.1)</name>
    <dbReference type="NCBI Taxonomy" id="648757"/>
    <lineage>
        <taxon>Bacteria</taxon>
        <taxon>Pseudomonadati</taxon>
        <taxon>Pseudomonadota</taxon>
        <taxon>Alphaproteobacteria</taxon>
        <taxon>Hyphomicrobiales</taxon>
        <taxon>Hyphomicrobiaceae</taxon>
        <taxon>Rhodomicrobium</taxon>
    </lineage>
</organism>
<dbReference type="Proteomes" id="UP000001399">
    <property type="component" value="Chromosome"/>
</dbReference>
<sequence length="63" mass="7067">MQLSRQQLITAKRYLKEAFEFVADVQAILHNSGDSGTASRLEAIGDAIRNEIEQLDHLIESKP</sequence>
<evidence type="ECO:0000313" key="1">
    <source>
        <dbReference type="EMBL" id="ADP72016.1"/>
    </source>
</evidence>
<keyword evidence="2" id="KW-1185">Reference proteome</keyword>
<proteinExistence type="predicted"/>